<dbReference type="AlphaFoldDB" id="A0A6C0JG84"/>
<accession>A0A6C0JG84</accession>
<evidence type="ECO:0000313" key="1">
    <source>
        <dbReference type="EMBL" id="QHU04805.1"/>
    </source>
</evidence>
<organism evidence="1">
    <name type="scientific">viral metagenome</name>
    <dbReference type="NCBI Taxonomy" id="1070528"/>
    <lineage>
        <taxon>unclassified sequences</taxon>
        <taxon>metagenomes</taxon>
        <taxon>organismal metagenomes</taxon>
    </lineage>
</organism>
<sequence>MDGNFTKIIYSNDCFTMNGLYILFPIETGIERLKNQIKFNSYSPYNLSIIQEFSRLEMKILEYYKQSKQCNRKLSNLLSRQMYSGFMKTHKDNYDNVFDEKKNIQYVLKISGVWETREEVGLTYKLYEVDENYL</sequence>
<proteinExistence type="predicted"/>
<protein>
    <submittedName>
        <fullName evidence="1">Uncharacterized protein</fullName>
    </submittedName>
</protein>
<dbReference type="EMBL" id="MN740404">
    <property type="protein sequence ID" value="QHU04805.1"/>
    <property type="molecule type" value="Genomic_DNA"/>
</dbReference>
<reference evidence="1" key="1">
    <citation type="journal article" date="2020" name="Nature">
        <title>Giant virus diversity and host interactions through global metagenomics.</title>
        <authorList>
            <person name="Schulz F."/>
            <person name="Roux S."/>
            <person name="Paez-Espino D."/>
            <person name="Jungbluth S."/>
            <person name="Walsh D.A."/>
            <person name="Denef V.J."/>
            <person name="McMahon K.D."/>
            <person name="Konstantinidis K.T."/>
            <person name="Eloe-Fadrosh E.A."/>
            <person name="Kyrpides N.C."/>
            <person name="Woyke T."/>
        </authorList>
    </citation>
    <scope>NUCLEOTIDE SEQUENCE</scope>
    <source>
        <strain evidence="1">GVMAG-M-3300027708-5</strain>
    </source>
</reference>
<name>A0A6C0JG84_9ZZZZ</name>